<dbReference type="InterPro" id="IPR029058">
    <property type="entry name" value="AB_hydrolase_fold"/>
</dbReference>
<dbReference type="Gene3D" id="3.40.50.1820">
    <property type="entry name" value="alpha/beta hydrolase"/>
    <property type="match status" value="1"/>
</dbReference>
<dbReference type="PANTHER" id="PTHR37017">
    <property type="entry name" value="AB HYDROLASE-1 DOMAIN-CONTAINING PROTEIN-RELATED"/>
    <property type="match status" value="1"/>
</dbReference>
<dbReference type="AlphaFoldDB" id="A0A1C5IFU9"/>
<dbReference type="Proteomes" id="UP000198217">
    <property type="component" value="Chromosome I"/>
</dbReference>
<proteinExistence type="predicted"/>
<dbReference type="Pfam" id="PF12697">
    <property type="entry name" value="Abhydrolase_6"/>
    <property type="match status" value="1"/>
</dbReference>
<reference evidence="2 3" key="1">
    <citation type="submission" date="2016-06" db="EMBL/GenBank/DDBJ databases">
        <authorList>
            <person name="Kjaerup R.B."/>
            <person name="Dalgaard T.S."/>
            <person name="Juul-Madsen H.R."/>
        </authorList>
    </citation>
    <scope>NUCLEOTIDE SEQUENCE [LARGE SCALE GENOMIC DNA]</scope>
    <source>
        <strain evidence="2 3">DSM 43904</strain>
    </source>
</reference>
<dbReference type="PANTHER" id="PTHR37017:SF11">
    <property type="entry name" value="ESTERASE_LIPASE_THIOESTERASE DOMAIN-CONTAINING PROTEIN"/>
    <property type="match status" value="1"/>
</dbReference>
<dbReference type="InterPro" id="IPR052897">
    <property type="entry name" value="Sec-Metab_Biosynth_Hydrolase"/>
</dbReference>
<accession>A0A1C5IFU9</accession>
<dbReference type="SUPFAM" id="SSF53474">
    <property type="entry name" value="alpha/beta-Hydrolases"/>
    <property type="match status" value="1"/>
</dbReference>
<evidence type="ECO:0000313" key="2">
    <source>
        <dbReference type="EMBL" id="SCG56933.1"/>
    </source>
</evidence>
<dbReference type="InterPro" id="IPR000073">
    <property type="entry name" value="AB_hydrolase_1"/>
</dbReference>
<dbReference type="PROSITE" id="PS51318">
    <property type="entry name" value="TAT"/>
    <property type="match status" value="1"/>
</dbReference>
<feature type="domain" description="AB hydrolase-1" evidence="1">
    <location>
        <begin position="53"/>
        <end position="272"/>
    </location>
</feature>
<organism evidence="2 3">
    <name type="scientific">Micromonospora echinaurantiaca</name>
    <dbReference type="NCBI Taxonomy" id="47857"/>
    <lineage>
        <taxon>Bacteria</taxon>
        <taxon>Bacillati</taxon>
        <taxon>Actinomycetota</taxon>
        <taxon>Actinomycetes</taxon>
        <taxon>Micromonosporales</taxon>
        <taxon>Micromonosporaceae</taxon>
        <taxon>Micromonospora</taxon>
    </lineage>
</organism>
<sequence>MNDNQSEPRMPRRPLLGAIAGAAIGVATVPLVAAAPAAASRSTSGQDASKPTIVLVHGAFADASGWAAVTKRLLGCGYPVHAPANPLRGLHSDAEYLRMFLSTITGPVVLVGHSYGGAVITNAAVGSHNVKALVYIAAYALDEGEAVAAANDLGGGHSDLINHVVLRPFPGAGEGDADGYIDRAHFRRLFAADLPATQAAVMATAQRPAALSTLLTPSGVPGWKTIPSWYVVAKDDQTIPPQAQRVMAARAQARTTEVRSSHVPMISRPDAVTHIIVTAATTA</sequence>
<dbReference type="EMBL" id="LT607750">
    <property type="protein sequence ID" value="SCG56933.1"/>
    <property type="molecule type" value="Genomic_DNA"/>
</dbReference>
<gene>
    <name evidence="2" type="ORF">GA0070609_3222</name>
</gene>
<protein>
    <submittedName>
        <fullName evidence="2">Pimeloyl-ACP methyl ester carboxylesterase</fullName>
    </submittedName>
</protein>
<keyword evidence="3" id="KW-1185">Reference proteome</keyword>
<dbReference type="InterPro" id="IPR006311">
    <property type="entry name" value="TAT_signal"/>
</dbReference>
<evidence type="ECO:0000259" key="1">
    <source>
        <dbReference type="Pfam" id="PF12697"/>
    </source>
</evidence>
<name>A0A1C5IFU9_9ACTN</name>
<evidence type="ECO:0000313" key="3">
    <source>
        <dbReference type="Proteomes" id="UP000198217"/>
    </source>
</evidence>
<dbReference type="GO" id="GO:0003824">
    <property type="term" value="F:catalytic activity"/>
    <property type="evidence" value="ECO:0007669"/>
    <property type="project" value="UniProtKB-ARBA"/>
</dbReference>